<dbReference type="PANTHER" id="PTHR42794">
    <property type="entry name" value="HEMIN IMPORT ATP-BINDING PROTEIN HMUV"/>
    <property type="match status" value="1"/>
</dbReference>
<dbReference type="InterPro" id="IPR003439">
    <property type="entry name" value="ABC_transporter-like_ATP-bd"/>
</dbReference>
<dbReference type="InterPro" id="IPR017871">
    <property type="entry name" value="ABC_transporter-like_CS"/>
</dbReference>
<dbReference type="SMART" id="SM00382">
    <property type="entry name" value="AAA"/>
    <property type="match status" value="1"/>
</dbReference>
<dbReference type="RefSeq" id="WP_209661691.1">
    <property type="nucleotide sequence ID" value="NZ_JAGGLI010000034.1"/>
</dbReference>
<dbReference type="GO" id="GO:0016787">
    <property type="term" value="F:hydrolase activity"/>
    <property type="evidence" value="ECO:0007669"/>
    <property type="project" value="UniProtKB-KW"/>
</dbReference>
<evidence type="ECO:0000256" key="2">
    <source>
        <dbReference type="ARBA" id="ARBA00022840"/>
    </source>
</evidence>
<comment type="caution">
    <text evidence="4">The sequence shown here is derived from an EMBL/GenBank/DDBJ whole genome shotgun (WGS) entry which is preliminary data.</text>
</comment>
<proteinExistence type="predicted"/>
<evidence type="ECO:0000313" key="4">
    <source>
        <dbReference type="EMBL" id="MBP2028635.1"/>
    </source>
</evidence>
<dbReference type="Proteomes" id="UP001314903">
    <property type="component" value="Unassembled WGS sequence"/>
</dbReference>
<name>A0ABS4KMT0_9FIRM</name>
<dbReference type="PROSITE" id="PS50893">
    <property type="entry name" value="ABC_TRANSPORTER_2"/>
    <property type="match status" value="1"/>
</dbReference>
<organism evidence="4 5">
    <name type="scientific">Acetoanaerobium pronyense</name>
    <dbReference type="NCBI Taxonomy" id="1482736"/>
    <lineage>
        <taxon>Bacteria</taxon>
        <taxon>Bacillati</taxon>
        <taxon>Bacillota</taxon>
        <taxon>Clostridia</taxon>
        <taxon>Peptostreptococcales</taxon>
        <taxon>Filifactoraceae</taxon>
        <taxon>Acetoanaerobium</taxon>
    </lineage>
</organism>
<keyword evidence="5" id="KW-1185">Reference proteome</keyword>
<dbReference type="PROSITE" id="PS00211">
    <property type="entry name" value="ABC_TRANSPORTER_1"/>
    <property type="match status" value="1"/>
</dbReference>
<evidence type="ECO:0000259" key="3">
    <source>
        <dbReference type="PROSITE" id="PS50893"/>
    </source>
</evidence>
<dbReference type="PANTHER" id="PTHR42794:SF2">
    <property type="entry name" value="ABC TRANSPORTER ATP-BINDING PROTEIN"/>
    <property type="match status" value="1"/>
</dbReference>
<dbReference type="CDD" id="cd03214">
    <property type="entry name" value="ABC_Iron-Siderophores_B12_Hemin"/>
    <property type="match status" value="1"/>
</dbReference>
<dbReference type="EMBL" id="JAGGLI010000034">
    <property type="protein sequence ID" value="MBP2028635.1"/>
    <property type="molecule type" value="Genomic_DNA"/>
</dbReference>
<evidence type="ECO:0000256" key="1">
    <source>
        <dbReference type="ARBA" id="ARBA00022741"/>
    </source>
</evidence>
<protein>
    <submittedName>
        <fullName evidence="4">Iron complex transport system ATP-binding protein</fullName>
    </submittedName>
</protein>
<accession>A0ABS4KMT0</accession>
<keyword evidence="4" id="KW-0378">Hydrolase</keyword>
<dbReference type="Gene3D" id="3.40.50.300">
    <property type="entry name" value="P-loop containing nucleotide triphosphate hydrolases"/>
    <property type="match status" value="1"/>
</dbReference>
<dbReference type="Pfam" id="PF00005">
    <property type="entry name" value="ABC_tran"/>
    <property type="match status" value="1"/>
</dbReference>
<evidence type="ECO:0000313" key="5">
    <source>
        <dbReference type="Proteomes" id="UP001314903"/>
    </source>
</evidence>
<feature type="domain" description="ABC transporter" evidence="3">
    <location>
        <begin position="3"/>
        <end position="235"/>
    </location>
</feature>
<sequence length="255" mass="28733">MKISSKNISVSIGNTEIVKDINIKANEGSFIGIIGPNGSGKSTFLKSLYRVLRPSCGDFYLDDENLSLMPYKSSAKKMAVVNQHNYYNFDFTVFEVVLMGRAPHKKALEKDNQHDYKLVDEALEKVEMTNFKNRVFSSLSGGEQQRIMLARALAQDTKCLVLDEPTNHLDIKHQLKIMDLSKKLGVTVIAALHDLNIAATYCDYLYVLKEGSIFSQGSPKDVLTEELIESVYEVPTKIFKDKENKRIHIAYLSGE</sequence>
<reference evidence="4 5" key="1">
    <citation type="submission" date="2021-03" db="EMBL/GenBank/DDBJ databases">
        <title>Genomic Encyclopedia of Type Strains, Phase IV (KMG-IV): sequencing the most valuable type-strain genomes for metagenomic binning, comparative biology and taxonomic classification.</title>
        <authorList>
            <person name="Goeker M."/>
        </authorList>
    </citation>
    <scope>NUCLEOTIDE SEQUENCE [LARGE SCALE GENOMIC DNA]</scope>
    <source>
        <strain evidence="4 5">DSM 27512</strain>
    </source>
</reference>
<gene>
    <name evidence="4" type="ORF">J2Z35_002465</name>
</gene>
<dbReference type="InterPro" id="IPR003593">
    <property type="entry name" value="AAA+_ATPase"/>
</dbReference>
<dbReference type="GO" id="GO:0005524">
    <property type="term" value="F:ATP binding"/>
    <property type="evidence" value="ECO:0007669"/>
    <property type="project" value="UniProtKB-KW"/>
</dbReference>
<dbReference type="SUPFAM" id="SSF52540">
    <property type="entry name" value="P-loop containing nucleoside triphosphate hydrolases"/>
    <property type="match status" value="1"/>
</dbReference>
<keyword evidence="1" id="KW-0547">Nucleotide-binding</keyword>
<dbReference type="InterPro" id="IPR027417">
    <property type="entry name" value="P-loop_NTPase"/>
</dbReference>
<keyword evidence="2 4" id="KW-0067">ATP-binding</keyword>